<keyword evidence="3 7" id="KW-0812">Transmembrane</keyword>
<feature type="transmembrane region" description="Helical" evidence="7">
    <location>
        <begin position="168"/>
        <end position="196"/>
    </location>
</feature>
<name>A0A6J4MYP0_9BACT</name>
<reference evidence="9" key="1">
    <citation type="submission" date="2020-02" db="EMBL/GenBank/DDBJ databases">
        <authorList>
            <person name="Meier V. D."/>
        </authorList>
    </citation>
    <scope>NUCLEOTIDE SEQUENCE</scope>
    <source>
        <strain evidence="9">AVDCRST_MAG89</strain>
    </source>
</reference>
<accession>A0A6J4MYP0</accession>
<evidence type="ECO:0000256" key="7">
    <source>
        <dbReference type="SAM" id="Phobius"/>
    </source>
</evidence>
<keyword evidence="2" id="KW-1003">Cell membrane</keyword>
<sequence length="242" mass="25981">MVISEAMARRFWPNGGAIGRRIRISPHTAERWGMVVGIVRDIRMDPALPAPGPMAFASSRQDFSWGGRDFLLRTQGDPLALLRPFEREMAALDPTVPLRNPQTLSAIMDERLADRRLPVLLMSAFGVLALVLASVGVYAMFASMAAAREREFGVRVALGSSRGAIARLVLWQGALWMAIGLAGGAVGVVVVTRLVGDLLYGVAPFDPVTLGVTVATLLTCAAVALLAPVRRATRVDPITVLR</sequence>
<keyword evidence="4 7" id="KW-1133">Transmembrane helix</keyword>
<keyword evidence="5 7" id="KW-0472">Membrane</keyword>
<dbReference type="PANTHER" id="PTHR30572:SF4">
    <property type="entry name" value="ABC TRANSPORTER PERMEASE YTRF"/>
    <property type="match status" value="1"/>
</dbReference>
<comment type="similarity">
    <text evidence="6">Belongs to the ABC-4 integral membrane protein family.</text>
</comment>
<dbReference type="AlphaFoldDB" id="A0A6J4MYP0"/>
<dbReference type="InterPro" id="IPR050250">
    <property type="entry name" value="Macrolide_Exporter_MacB"/>
</dbReference>
<dbReference type="EMBL" id="CADCTV010000944">
    <property type="protein sequence ID" value="CAA9369921.1"/>
    <property type="molecule type" value="Genomic_DNA"/>
</dbReference>
<organism evidence="9">
    <name type="scientific">uncultured Gemmatimonadota bacterium</name>
    <dbReference type="NCBI Taxonomy" id="203437"/>
    <lineage>
        <taxon>Bacteria</taxon>
        <taxon>Pseudomonadati</taxon>
        <taxon>Gemmatimonadota</taxon>
        <taxon>environmental samples</taxon>
    </lineage>
</organism>
<dbReference type="InterPro" id="IPR003838">
    <property type="entry name" value="ABC3_permease_C"/>
</dbReference>
<dbReference type="Pfam" id="PF02687">
    <property type="entry name" value="FtsX"/>
    <property type="match status" value="1"/>
</dbReference>
<feature type="transmembrane region" description="Helical" evidence="7">
    <location>
        <begin position="119"/>
        <end position="147"/>
    </location>
</feature>
<evidence type="ECO:0000259" key="8">
    <source>
        <dbReference type="Pfam" id="PF02687"/>
    </source>
</evidence>
<feature type="transmembrane region" description="Helical" evidence="7">
    <location>
        <begin position="208"/>
        <end position="227"/>
    </location>
</feature>
<proteinExistence type="inferred from homology"/>
<evidence type="ECO:0000256" key="4">
    <source>
        <dbReference type="ARBA" id="ARBA00022989"/>
    </source>
</evidence>
<comment type="subcellular location">
    <subcellularLocation>
        <location evidence="1">Cell membrane</location>
        <topology evidence="1">Multi-pass membrane protein</topology>
    </subcellularLocation>
</comment>
<evidence type="ECO:0000256" key="1">
    <source>
        <dbReference type="ARBA" id="ARBA00004651"/>
    </source>
</evidence>
<protein>
    <recommendedName>
        <fullName evidence="8">ABC3 transporter permease C-terminal domain-containing protein</fullName>
    </recommendedName>
</protein>
<evidence type="ECO:0000313" key="9">
    <source>
        <dbReference type="EMBL" id="CAA9369921.1"/>
    </source>
</evidence>
<dbReference type="GO" id="GO:0022857">
    <property type="term" value="F:transmembrane transporter activity"/>
    <property type="evidence" value="ECO:0007669"/>
    <property type="project" value="TreeGrafter"/>
</dbReference>
<evidence type="ECO:0000256" key="3">
    <source>
        <dbReference type="ARBA" id="ARBA00022692"/>
    </source>
</evidence>
<dbReference type="PANTHER" id="PTHR30572">
    <property type="entry name" value="MEMBRANE COMPONENT OF TRANSPORTER-RELATED"/>
    <property type="match status" value="1"/>
</dbReference>
<gene>
    <name evidence="9" type="ORF">AVDCRST_MAG89-4500</name>
</gene>
<dbReference type="GO" id="GO:0005886">
    <property type="term" value="C:plasma membrane"/>
    <property type="evidence" value="ECO:0007669"/>
    <property type="project" value="UniProtKB-SubCell"/>
</dbReference>
<feature type="domain" description="ABC3 transporter permease C-terminal" evidence="8">
    <location>
        <begin position="124"/>
        <end position="237"/>
    </location>
</feature>
<evidence type="ECO:0000256" key="2">
    <source>
        <dbReference type="ARBA" id="ARBA00022475"/>
    </source>
</evidence>
<evidence type="ECO:0000256" key="6">
    <source>
        <dbReference type="ARBA" id="ARBA00038076"/>
    </source>
</evidence>
<evidence type="ECO:0000256" key="5">
    <source>
        <dbReference type="ARBA" id="ARBA00023136"/>
    </source>
</evidence>